<evidence type="ECO:0000256" key="1">
    <source>
        <dbReference type="ARBA" id="ARBA00001933"/>
    </source>
</evidence>
<dbReference type="InterPro" id="IPR022643">
    <property type="entry name" value="De-COase2_C"/>
</dbReference>
<organism evidence="6 7">
    <name type="scientific">Stappia taiwanensis</name>
    <dbReference type="NCBI Taxonomy" id="992267"/>
    <lineage>
        <taxon>Bacteria</taxon>
        <taxon>Pseudomonadati</taxon>
        <taxon>Pseudomonadota</taxon>
        <taxon>Alphaproteobacteria</taxon>
        <taxon>Hyphomicrobiales</taxon>
        <taxon>Stappiaceae</taxon>
        <taxon>Stappia</taxon>
    </lineage>
</organism>
<comment type="cofactor">
    <cofactor evidence="1">
        <name>pyridoxal 5'-phosphate</name>
        <dbReference type="ChEBI" id="CHEBI:597326"/>
    </cofactor>
</comment>
<evidence type="ECO:0000313" key="6">
    <source>
        <dbReference type="EMBL" id="MBA4612729.1"/>
    </source>
</evidence>
<evidence type="ECO:0000256" key="4">
    <source>
        <dbReference type="ARBA" id="ARBA00023239"/>
    </source>
</evidence>
<dbReference type="EMBL" id="JACEON010000013">
    <property type="protein sequence ID" value="MBA4612729.1"/>
    <property type="molecule type" value="Genomic_DNA"/>
</dbReference>
<reference evidence="6 7" key="1">
    <citation type="submission" date="2020-07" db="EMBL/GenBank/DDBJ databases">
        <authorList>
            <person name="Li M."/>
        </authorList>
    </citation>
    <scope>NUCLEOTIDE SEQUENCE [LARGE SCALE GENOMIC DNA]</scope>
    <source>
        <strain evidence="6 7">DSM 23284</strain>
    </source>
</reference>
<dbReference type="Proteomes" id="UP000559404">
    <property type="component" value="Unassembled WGS sequence"/>
</dbReference>
<dbReference type="InterPro" id="IPR002986">
    <property type="entry name" value="DAP_deCOOHase_LysA"/>
</dbReference>
<evidence type="ECO:0000256" key="2">
    <source>
        <dbReference type="ARBA" id="ARBA00022793"/>
    </source>
</evidence>
<sequence>MTQTAGMVSLRQELGRVRDYYCTRRAVDGQRQRSIYEIWEAGEAFNDSVTPSTYCPDYRSHMVLKILSLTEAGDRVFSLGCGNAFVEGDLERAGRPVRAIDCNPEAVHLATGKGMEAFTADFFDLPNGALMGFDVVYADGFLGHVFQAEGELTGFFEKLAMLAPPPGCWLVLSNDAPLSREALVEPHPRVEDFWLLSRRYLDTVLGRFGFETSEQYYFPYQRPMECGRYVTGPHGVLVARVVNRMAKERQIVGLDASMSALMRPGFYRGAYHHITLPFVAPGARAPVTVDVVGSLCENIDRFAVDRSLPDPRVGDLVYIHDTGAHGHAMGFTYNGRLRPAELLLTEAGEVLEIRRAETFADYTGTLRWDPVAVGPARHETSAIPAAGA</sequence>
<evidence type="ECO:0000256" key="3">
    <source>
        <dbReference type="ARBA" id="ARBA00022898"/>
    </source>
</evidence>
<gene>
    <name evidence="6" type="ORF">H1W37_13760</name>
</gene>
<dbReference type="GO" id="GO:0009089">
    <property type="term" value="P:lysine biosynthetic process via diaminopimelate"/>
    <property type="evidence" value="ECO:0007669"/>
    <property type="project" value="InterPro"/>
</dbReference>
<dbReference type="InterPro" id="IPR029063">
    <property type="entry name" value="SAM-dependent_MTases_sf"/>
</dbReference>
<dbReference type="CDD" id="cd02440">
    <property type="entry name" value="AdoMet_MTases"/>
    <property type="match status" value="1"/>
</dbReference>
<proteinExistence type="predicted"/>
<dbReference type="PANTHER" id="PTHR43727">
    <property type="entry name" value="DIAMINOPIMELATE DECARBOXYLASE"/>
    <property type="match status" value="1"/>
</dbReference>
<keyword evidence="2" id="KW-0210">Decarboxylase</keyword>
<keyword evidence="3" id="KW-0663">Pyridoxal phosphate</keyword>
<dbReference type="PRINTS" id="PR01181">
    <property type="entry name" value="DAPDCRBXLASE"/>
</dbReference>
<name>A0A838XN79_9HYPH</name>
<dbReference type="AlphaFoldDB" id="A0A838XN79"/>
<feature type="domain" description="Orn/DAP/Arg decarboxylase 2 C-terminal" evidence="5">
    <location>
        <begin position="233"/>
        <end position="323"/>
    </location>
</feature>
<dbReference type="PANTHER" id="PTHR43727:SF2">
    <property type="entry name" value="GROUP IV DECARBOXYLASE"/>
    <property type="match status" value="1"/>
</dbReference>
<dbReference type="SUPFAM" id="SSF50621">
    <property type="entry name" value="Alanine racemase C-terminal domain-like"/>
    <property type="match status" value="1"/>
</dbReference>
<dbReference type="SUPFAM" id="SSF53335">
    <property type="entry name" value="S-adenosyl-L-methionine-dependent methyltransferases"/>
    <property type="match status" value="1"/>
</dbReference>
<dbReference type="InterPro" id="IPR009006">
    <property type="entry name" value="Ala_racemase/Decarboxylase_C"/>
</dbReference>
<dbReference type="Gene3D" id="3.40.50.150">
    <property type="entry name" value="Vaccinia Virus protein VP39"/>
    <property type="match status" value="1"/>
</dbReference>
<evidence type="ECO:0000259" key="5">
    <source>
        <dbReference type="Pfam" id="PF00278"/>
    </source>
</evidence>
<dbReference type="RefSeq" id="WP_181760929.1">
    <property type="nucleotide sequence ID" value="NZ_BMCR01000003.1"/>
</dbReference>
<dbReference type="Pfam" id="PF00278">
    <property type="entry name" value="Orn_DAP_Arg_deC"/>
    <property type="match status" value="1"/>
</dbReference>
<accession>A0A838XN79</accession>
<dbReference type="Gene3D" id="2.40.37.10">
    <property type="entry name" value="Lyase, Ornithine Decarboxylase, Chain A, domain 1"/>
    <property type="match status" value="1"/>
</dbReference>
<dbReference type="GO" id="GO:0008836">
    <property type="term" value="F:diaminopimelate decarboxylase activity"/>
    <property type="evidence" value="ECO:0007669"/>
    <property type="project" value="InterPro"/>
</dbReference>
<keyword evidence="4" id="KW-0456">Lyase</keyword>
<reference evidence="6 7" key="2">
    <citation type="submission" date="2020-08" db="EMBL/GenBank/DDBJ databases">
        <title>Stappia taiwanensis sp. nov., isolated from a coastal thermal spring.</title>
        <authorList>
            <person name="Kampfer P."/>
        </authorList>
    </citation>
    <scope>NUCLEOTIDE SEQUENCE [LARGE SCALE GENOMIC DNA]</scope>
    <source>
        <strain evidence="6 7">DSM 23284</strain>
    </source>
</reference>
<evidence type="ECO:0000313" key="7">
    <source>
        <dbReference type="Proteomes" id="UP000559404"/>
    </source>
</evidence>
<comment type="caution">
    <text evidence="6">The sequence shown here is derived from an EMBL/GenBank/DDBJ whole genome shotgun (WGS) entry which is preliminary data.</text>
</comment>
<keyword evidence="7" id="KW-1185">Reference proteome</keyword>
<protein>
    <recommendedName>
        <fullName evidence="5">Orn/DAP/Arg decarboxylase 2 C-terminal domain-containing protein</fullName>
    </recommendedName>
</protein>